<reference evidence="2 3" key="2">
    <citation type="submission" date="2024-07" db="EMBL/GenBank/DDBJ databases">
        <authorList>
            <person name="Akdeniz Z."/>
        </authorList>
    </citation>
    <scope>NUCLEOTIDE SEQUENCE [LARGE SCALE GENOMIC DNA]</scope>
</reference>
<name>A0AA86RIP3_9EUKA</name>
<sequence>MIPKDSIIMPLKVNAFNMTQDLQRVQALVTRKEKGLLTSEDIAKVKIAIRESFENRQSVYKTVGEVLNRTSKLVPSDTTKYISDKGNTPMHYFSKETKPIAPMCDDASDLLQNVCIAEYAARNFNDKEIIQRVKDQTGLDYSGCYSQLHKAIEDWQNGDSRKINFIARQLYTDNPDQLKSWKDSEISQGIKTIKADFVTQFSAMPYYPEKLISKGFKFFQTELCKKDICPEAVQFDGFQMVCPCCVYPKNLQNPSAVKVKCTLRCVFCQKLIIEDYFFVQNEGFCCKNCSGTNQGKRIVFQE</sequence>
<evidence type="ECO:0000313" key="3">
    <source>
        <dbReference type="Proteomes" id="UP001642409"/>
    </source>
</evidence>
<proteinExistence type="predicted"/>
<reference evidence="1" key="1">
    <citation type="submission" date="2023-06" db="EMBL/GenBank/DDBJ databases">
        <authorList>
            <person name="Kurt Z."/>
        </authorList>
    </citation>
    <scope>NUCLEOTIDE SEQUENCE</scope>
</reference>
<dbReference type="EMBL" id="CAXDID020000022">
    <property type="protein sequence ID" value="CAL5988458.1"/>
    <property type="molecule type" value="Genomic_DNA"/>
</dbReference>
<dbReference type="AlphaFoldDB" id="A0AA86RIP3"/>
<protein>
    <submittedName>
        <fullName evidence="1">Uncharacterized protein</fullName>
    </submittedName>
</protein>
<evidence type="ECO:0000313" key="1">
    <source>
        <dbReference type="EMBL" id="CAI9977302.1"/>
    </source>
</evidence>
<dbReference type="Proteomes" id="UP001642409">
    <property type="component" value="Unassembled WGS sequence"/>
</dbReference>
<dbReference type="EMBL" id="CATOUU010001177">
    <property type="protein sequence ID" value="CAI9977302.1"/>
    <property type="molecule type" value="Genomic_DNA"/>
</dbReference>
<gene>
    <name evidence="2" type="ORF">HINF_LOCUS10385</name>
    <name evidence="1" type="ORF">HINF_LOCUS64947</name>
</gene>
<keyword evidence="3" id="KW-1185">Reference proteome</keyword>
<comment type="caution">
    <text evidence="1">The sequence shown here is derived from an EMBL/GenBank/DDBJ whole genome shotgun (WGS) entry which is preliminary data.</text>
</comment>
<evidence type="ECO:0000313" key="2">
    <source>
        <dbReference type="EMBL" id="CAL5988458.1"/>
    </source>
</evidence>
<organism evidence="1">
    <name type="scientific">Hexamita inflata</name>
    <dbReference type="NCBI Taxonomy" id="28002"/>
    <lineage>
        <taxon>Eukaryota</taxon>
        <taxon>Metamonada</taxon>
        <taxon>Diplomonadida</taxon>
        <taxon>Hexamitidae</taxon>
        <taxon>Hexamitinae</taxon>
        <taxon>Hexamita</taxon>
    </lineage>
</organism>
<accession>A0AA86RIP3</accession>